<feature type="domain" description="Fungal lipase-type" evidence="2">
    <location>
        <begin position="140"/>
        <end position="276"/>
    </location>
</feature>
<dbReference type="WBParaSite" id="Pan_g10870.t1">
    <property type="protein sequence ID" value="Pan_g10870.t1"/>
    <property type="gene ID" value="Pan_g10870"/>
</dbReference>
<evidence type="ECO:0000256" key="1">
    <source>
        <dbReference type="SAM" id="SignalP"/>
    </source>
</evidence>
<keyword evidence="1" id="KW-0732">Signal</keyword>
<evidence type="ECO:0000313" key="3">
    <source>
        <dbReference type="Proteomes" id="UP000492821"/>
    </source>
</evidence>
<reference evidence="4" key="2">
    <citation type="submission" date="2020-10" db="UniProtKB">
        <authorList>
            <consortium name="WormBaseParasite"/>
        </authorList>
    </citation>
    <scope>IDENTIFICATION</scope>
</reference>
<sequence length="346" mass="38270">MSTFFVTVCLAVLGVAAASCGSHTVCQECVAKSVCYYNADTKSCKSIGLINTEKNNGTAYVHRDYDCPRATDVYDPDFARNTAFVYAAASNGDFAEIQTCLDNRLPGGKVYSQYTLVCDHIKSNCSGYISVNDDDQTITVVFRGTKGTKQFREEEIDLILYISDSVDFFGGKVFSYFHQSFDILWNGGIQKDLQTLALLHPTYKLQAFGHSLGGALASLTSLAAVKSGYFTSDKVTLYTFGQPRTGNIDFAEVHDQTIPHAFRIIHGKDIVPEAPVRLSYADTDAYHHRTAVLYDNDMSPTATYTVSPTPDPTYGLKFINLNDKFNLHLTYFGVDIDNLYVQGCIF</sequence>
<accession>A0A7E4UNG7</accession>
<dbReference type="PANTHER" id="PTHR45908">
    <property type="entry name" value="PROTEIN CBG11750-RELATED"/>
    <property type="match status" value="1"/>
</dbReference>
<feature type="chain" id="PRO_5028989334" evidence="1">
    <location>
        <begin position="19"/>
        <end position="346"/>
    </location>
</feature>
<dbReference type="AlphaFoldDB" id="A0A7E4UNG7"/>
<dbReference type="PANTHER" id="PTHR45908:SF18">
    <property type="entry name" value="FUNGAL LIPASE-LIKE DOMAIN-CONTAINING PROTEIN"/>
    <property type="match status" value="1"/>
</dbReference>
<proteinExistence type="predicted"/>
<keyword evidence="3" id="KW-1185">Reference proteome</keyword>
<name>A0A7E4UNG7_PANRE</name>
<dbReference type="Proteomes" id="UP000492821">
    <property type="component" value="Unassembled WGS sequence"/>
</dbReference>
<reference evidence="3" key="1">
    <citation type="journal article" date="2013" name="Genetics">
        <title>The draft genome and transcriptome of Panagrellus redivivus are shaped by the harsh demands of a free-living lifestyle.</title>
        <authorList>
            <person name="Srinivasan J."/>
            <person name="Dillman A.R."/>
            <person name="Macchietto M.G."/>
            <person name="Heikkinen L."/>
            <person name="Lakso M."/>
            <person name="Fracchia K.M."/>
            <person name="Antoshechkin I."/>
            <person name="Mortazavi A."/>
            <person name="Wong G."/>
            <person name="Sternberg P.W."/>
        </authorList>
    </citation>
    <scope>NUCLEOTIDE SEQUENCE [LARGE SCALE GENOMIC DNA]</scope>
    <source>
        <strain evidence="3">MT8872</strain>
    </source>
</reference>
<dbReference type="CDD" id="cd00519">
    <property type="entry name" value="Lipase_3"/>
    <property type="match status" value="1"/>
</dbReference>
<organism evidence="3 4">
    <name type="scientific">Panagrellus redivivus</name>
    <name type="common">Microworm</name>
    <dbReference type="NCBI Taxonomy" id="6233"/>
    <lineage>
        <taxon>Eukaryota</taxon>
        <taxon>Metazoa</taxon>
        <taxon>Ecdysozoa</taxon>
        <taxon>Nematoda</taxon>
        <taxon>Chromadorea</taxon>
        <taxon>Rhabditida</taxon>
        <taxon>Tylenchina</taxon>
        <taxon>Panagrolaimomorpha</taxon>
        <taxon>Panagrolaimoidea</taxon>
        <taxon>Panagrolaimidae</taxon>
        <taxon>Panagrellus</taxon>
    </lineage>
</organism>
<protein>
    <submittedName>
        <fullName evidence="4">Lipase_3 domain-containing protein</fullName>
    </submittedName>
</protein>
<dbReference type="GO" id="GO:0006629">
    <property type="term" value="P:lipid metabolic process"/>
    <property type="evidence" value="ECO:0007669"/>
    <property type="project" value="InterPro"/>
</dbReference>
<dbReference type="Pfam" id="PF01764">
    <property type="entry name" value="Lipase_3"/>
    <property type="match status" value="1"/>
</dbReference>
<evidence type="ECO:0000259" key="2">
    <source>
        <dbReference type="Pfam" id="PF01764"/>
    </source>
</evidence>
<dbReference type="Gene3D" id="3.40.50.1820">
    <property type="entry name" value="alpha/beta hydrolase"/>
    <property type="match status" value="1"/>
</dbReference>
<dbReference type="InterPro" id="IPR002921">
    <property type="entry name" value="Fungal_lipase-type"/>
</dbReference>
<dbReference type="InterPro" id="IPR029058">
    <property type="entry name" value="AB_hydrolase_fold"/>
</dbReference>
<feature type="signal peptide" evidence="1">
    <location>
        <begin position="1"/>
        <end position="18"/>
    </location>
</feature>
<dbReference type="SUPFAM" id="SSF53474">
    <property type="entry name" value="alpha/beta-Hydrolases"/>
    <property type="match status" value="1"/>
</dbReference>
<evidence type="ECO:0000313" key="4">
    <source>
        <dbReference type="WBParaSite" id="Pan_g10870.t1"/>
    </source>
</evidence>